<reference evidence="2 3" key="1">
    <citation type="submission" date="2020-08" db="EMBL/GenBank/DDBJ databases">
        <title>Genomic Encyclopedia of Type Strains, Phase III (KMG-III): the genomes of soil and plant-associated and newly described type strains.</title>
        <authorList>
            <person name="Whitman W."/>
        </authorList>
    </citation>
    <scope>NUCLEOTIDE SEQUENCE [LARGE SCALE GENOMIC DNA]</scope>
    <source>
        <strain evidence="2 3">CECT 3259</strain>
    </source>
</reference>
<accession>A0A7W8B6P7</accession>
<dbReference type="RefSeq" id="WP_146045648.1">
    <property type="nucleotide sequence ID" value="NZ_JACHJF010000001.1"/>
</dbReference>
<dbReference type="SUPFAM" id="SSF52540">
    <property type="entry name" value="P-loop containing nucleoside triphosphate hydrolases"/>
    <property type="match status" value="1"/>
</dbReference>
<name>A0A7W8B6P7_STREU</name>
<evidence type="ECO:0000313" key="3">
    <source>
        <dbReference type="Proteomes" id="UP000528608"/>
    </source>
</evidence>
<dbReference type="InterPro" id="IPR009003">
    <property type="entry name" value="Peptidase_S1_PA"/>
</dbReference>
<evidence type="ECO:0008006" key="4">
    <source>
        <dbReference type="Google" id="ProtNLM"/>
    </source>
</evidence>
<feature type="compositionally biased region" description="Basic residues" evidence="1">
    <location>
        <begin position="800"/>
        <end position="809"/>
    </location>
</feature>
<gene>
    <name evidence="2" type="ORF">FHS36_000034</name>
</gene>
<evidence type="ECO:0000313" key="2">
    <source>
        <dbReference type="EMBL" id="MBB5116636.1"/>
    </source>
</evidence>
<proteinExistence type="predicted"/>
<comment type="caution">
    <text evidence="2">The sequence shown here is derived from an EMBL/GenBank/DDBJ whole genome shotgun (WGS) entry which is preliminary data.</text>
</comment>
<dbReference type="OrthoDB" id="4194218at2"/>
<feature type="region of interest" description="Disordered" evidence="1">
    <location>
        <begin position="963"/>
        <end position="982"/>
    </location>
</feature>
<evidence type="ECO:0000256" key="1">
    <source>
        <dbReference type="SAM" id="MobiDB-lite"/>
    </source>
</evidence>
<dbReference type="Gene3D" id="2.40.10.120">
    <property type="match status" value="1"/>
</dbReference>
<sequence length="1415" mass="149982">MSGRRTDADENLVRIRDLAGRPRGTGFLADDRGTMITSHEAVDGLARLVLLAPGERTCLVGAEAVTPLPGSDLALVRTEGLGVQPLPIAAAECLEDGVEVRLRAGRWQHARIVGEALVTYTATDRFHLLDAAVELSVGERDGLRLGEEATGGPVLDARTGTVVAVLGTALHAERRSGGFAIPLRAAALACPDGPLALLLEHNGATVPAYGPDLNLAGALQLTATSLGPVTTSRVWRDPVDRPEVAREFARFLDTGRRPRERVPCGLDHDVHGGVTLAAGLSPGLPAETGGADGRTYGAQGPYGAQDPYDTENPYGAQDPYDTENPYGAQDPYDTENPYSAEVPYDTGYGPGPAYAPGSPVQGDAAGPDPREEAEGTVSGEGSPDGEPGEGEEDRPPGARVLGLVGGPGTGRTTELGALATRRARGPEPAPTIWLRGADLQDGDESVRDAVARALEAAGRIVTASAGPAGTVGDPAEATPEAVAALAQRVGRPLLVILDGPEEVPPVLAHALPSWTAATAEWLDGTAARLVVACRPEHWETAGALFPRATLHTPLDTAVHRGLPPCVRLTDLTPCQAAQARAVYGVPAEAIQEADAAHPLALRLLAEVRAALPVHAGRAWAAGDATAEEDADGTAPPPDRWGVFAAYLDLICLRIAVRLSADRRPPLRGTAVRRLAARVAGQLHEAARRCLGPGQGELDREAFEELFPWRNGWASAVLTEGMLVPAGTGYRFGHEEFADWLQGAHLDLDAALHTLVHRWYEPEVPPAETEPRLPSRPGGGPAPEGHVPPPPGSSRPPRTAAARRRTRAGARGKERPRPVPVPRHRIGPVLQALLLLGRRSGPAELAARLDGLIHAAEALSLAPRPPAEPDAHVPALPDPAWWAAHLLGETLLRVPDATPYLGSLRLLAERLTTRSLAVGGFDSDPGGPLGGLAEFGPWFWLRLPLGLADRLDLLRLLVPADGPPPGAAQTQQLEPHAHHVAHPPQSDRFLPTVATVLAEDPCAAQNLLCRWFTDERPLQGPPYGDCVRPTVSTAAQVLLHTHRHHAVDDLAESLVDAGHPRADELLVALAEDEPSAICRAVDRWAHDDRIERHVAAAAYALKAAPHVTTTADRELLRYSALALLARPAEGALHGTALCLLVRDDETRGKYLPQALVRFAAGDAHVPARALAAALTTHPEPVLAVFRARLYEPGDGPGEVLGALAEVTTPALARRAASLVREHVEHRPEGAGHAAAFVDRRLEAGPAARSVLFPLVVQLLGNRSAQVRRALAPVLAAPGTPLSRPLRQELLEVLLEREQYGPFERDITVLDALLRAVATGAGERAEARTRDLVHRIGLLMARSAEGAACFDRRLTQLAREVPVFGGQVRGWLRSAPAQWAVVVGPQARIRLTSEEDDEDLTVGGPADAERREPAWHS</sequence>
<feature type="region of interest" description="Disordered" evidence="1">
    <location>
        <begin position="763"/>
        <end position="822"/>
    </location>
</feature>
<feature type="region of interest" description="Disordered" evidence="1">
    <location>
        <begin position="281"/>
        <end position="410"/>
    </location>
</feature>
<feature type="compositionally biased region" description="Basic and acidic residues" evidence="1">
    <location>
        <begin position="1405"/>
        <end position="1415"/>
    </location>
</feature>
<dbReference type="InterPro" id="IPR027417">
    <property type="entry name" value="P-loop_NTPase"/>
</dbReference>
<dbReference type="EMBL" id="JACHJF010000001">
    <property type="protein sequence ID" value="MBB5116636.1"/>
    <property type="molecule type" value="Genomic_DNA"/>
</dbReference>
<organism evidence="2 3">
    <name type="scientific">Streptomyces eurocidicus</name>
    <name type="common">Streptoverticillium eurocidicus</name>
    <dbReference type="NCBI Taxonomy" id="66423"/>
    <lineage>
        <taxon>Bacteria</taxon>
        <taxon>Bacillati</taxon>
        <taxon>Actinomycetota</taxon>
        <taxon>Actinomycetes</taxon>
        <taxon>Kitasatosporales</taxon>
        <taxon>Streptomycetaceae</taxon>
        <taxon>Streptomyces</taxon>
    </lineage>
</organism>
<protein>
    <recommendedName>
        <fullName evidence="4">Large Pro/Ala/Gly-rich protein</fullName>
    </recommendedName>
</protein>
<feature type="region of interest" description="Disordered" evidence="1">
    <location>
        <begin position="1391"/>
        <end position="1415"/>
    </location>
</feature>
<dbReference type="Proteomes" id="UP000528608">
    <property type="component" value="Unassembled WGS sequence"/>
</dbReference>
<dbReference type="SUPFAM" id="SSF50494">
    <property type="entry name" value="Trypsin-like serine proteases"/>
    <property type="match status" value="1"/>
</dbReference>